<evidence type="ECO:0000313" key="2">
    <source>
        <dbReference type="EMBL" id="MEK8132337.1"/>
    </source>
</evidence>
<keyword evidence="3" id="KW-1185">Reference proteome</keyword>
<comment type="caution">
    <text evidence="2">The sequence shown here is derived from an EMBL/GenBank/DDBJ whole genome shotgun (WGS) entry which is preliminary data.</text>
</comment>
<name>A0ABU9DTY1_9BACL</name>
<dbReference type="RefSeq" id="WP_341419471.1">
    <property type="nucleotide sequence ID" value="NZ_JBBPCC010000029.1"/>
</dbReference>
<sequence>MEYEAKKQLIDRYLEAYNGMDIEGMIYVLHEDIVFRNIADGVENSSARGHQAFRQLAERSAGLFVSRRQIPGHLVMHGGRVEAHINYEAVLAQDLPDGLRAGDTLRLQGRTVFGFREGAISEIEDHS</sequence>
<dbReference type="SUPFAM" id="SSF54427">
    <property type="entry name" value="NTF2-like"/>
    <property type="match status" value="1"/>
</dbReference>
<dbReference type="Pfam" id="PF12680">
    <property type="entry name" value="SnoaL_2"/>
    <property type="match status" value="1"/>
</dbReference>
<dbReference type="Proteomes" id="UP001469365">
    <property type="component" value="Unassembled WGS sequence"/>
</dbReference>
<feature type="domain" description="SnoaL-like" evidence="1">
    <location>
        <begin position="11"/>
        <end position="122"/>
    </location>
</feature>
<dbReference type="InterPro" id="IPR032710">
    <property type="entry name" value="NTF2-like_dom_sf"/>
</dbReference>
<evidence type="ECO:0000313" key="3">
    <source>
        <dbReference type="Proteomes" id="UP001469365"/>
    </source>
</evidence>
<organism evidence="2 3">
    <name type="scientific">Paenibacillus filicis</name>
    <dbReference type="NCBI Taxonomy" id="669464"/>
    <lineage>
        <taxon>Bacteria</taxon>
        <taxon>Bacillati</taxon>
        <taxon>Bacillota</taxon>
        <taxon>Bacilli</taxon>
        <taxon>Bacillales</taxon>
        <taxon>Paenibacillaceae</taxon>
        <taxon>Paenibacillus</taxon>
    </lineage>
</organism>
<protein>
    <submittedName>
        <fullName evidence="2">Nuclear transport factor 2 family protein</fullName>
    </submittedName>
</protein>
<dbReference type="EMBL" id="JBBPCC010000029">
    <property type="protein sequence ID" value="MEK8132337.1"/>
    <property type="molecule type" value="Genomic_DNA"/>
</dbReference>
<dbReference type="InterPro" id="IPR037401">
    <property type="entry name" value="SnoaL-like"/>
</dbReference>
<accession>A0ABU9DTY1</accession>
<gene>
    <name evidence="2" type="ORF">WMW72_31000</name>
</gene>
<proteinExistence type="predicted"/>
<dbReference type="Gene3D" id="3.10.450.50">
    <property type="match status" value="1"/>
</dbReference>
<reference evidence="2 3" key="1">
    <citation type="submission" date="2024-04" db="EMBL/GenBank/DDBJ databases">
        <title>draft genome sequnece of Paenibacillus filicis.</title>
        <authorList>
            <person name="Kim D.-U."/>
        </authorList>
    </citation>
    <scope>NUCLEOTIDE SEQUENCE [LARGE SCALE GENOMIC DNA]</scope>
    <source>
        <strain evidence="2 3">KACC14197</strain>
    </source>
</reference>
<evidence type="ECO:0000259" key="1">
    <source>
        <dbReference type="Pfam" id="PF12680"/>
    </source>
</evidence>